<keyword evidence="4" id="KW-1185">Reference proteome</keyword>
<sequence>MGDALREGLTGTGIVMTGSRRSFLQQCSAFSAVGLAGGMGLGEARGASHVRELLLDEASFYPLWPDAAEAVERFRVLHGGRVSGVRVPGLHVMRPASPSGAAVIIAAGGGYGHIAVGHEALPAARWLVSLGITVAILLYRLPGEGWAEGMEAPLADARQALHLLRSGRTGRDIDARRVALMGFSAGGHLMGLTALREQDRPPALLMLLYPVVSVAPPFTGSRTSRVCLGNDPAPERAAYWSLPPHVRDDAPPLFMVHASDDPIVSPEQEALLVQAYQRHHRPCEEHCFPVGGHGFGVGRRDGPTAQWPVLAEEWMKRWGFI</sequence>
<dbReference type="PANTHER" id="PTHR48081">
    <property type="entry name" value="AB HYDROLASE SUPERFAMILY PROTEIN C4A8.06C"/>
    <property type="match status" value="1"/>
</dbReference>
<protein>
    <submittedName>
        <fullName evidence="3">Alpha/beta hydrolase</fullName>
    </submittedName>
</protein>
<dbReference type="PROSITE" id="PS51318">
    <property type="entry name" value="TAT"/>
    <property type="match status" value="1"/>
</dbReference>
<organism evidence="3 4">
    <name type="scientific">Bombella dulcis</name>
    <dbReference type="NCBI Taxonomy" id="2967339"/>
    <lineage>
        <taxon>Bacteria</taxon>
        <taxon>Pseudomonadati</taxon>
        <taxon>Pseudomonadota</taxon>
        <taxon>Alphaproteobacteria</taxon>
        <taxon>Acetobacterales</taxon>
        <taxon>Acetobacteraceae</taxon>
        <taxon>Bombella</taxon>
    </lineage>
</organism>
<evidence type="ECO:0000313" key="4">
    <source>
        <dbReference type="Proteomes" id="UP001165633"/>
    </source>
</evidence>
<dbReference type="Pfam" id="PF00326">
    <property type="entry name" value="Peptidase_S9"/>
    <property type="match status" value="1"/>
</dbReference>
<dbReference type="GO" id="GO:0016787">
    <property type="term" value="F:hydrolase activity"/>
    <property type="evidence" value="ECO:0007669"/>
    <property type="project" value="UniProtKB-KW"/>
</dbReference>
<evidence type="ECO:0000256" key="1">
    <source>
        <dbReference type="ARBA" id="ARBA00022801"/>
    </source>
</evidence>
<dbReference type="InterPro" id="IPR006311">
    <property type="entry name" value="TAT_signal"/>
</dbReference>
<dbReference type="InterPro" id="IPR029058">
    <property type="entry name" value="AB_hydrolase_fold"/>
</dbReference>
<proteinExistence type="predicted"/>
<dbReference type="InterPro" id="IPR001375">
    <property type="entry name" value="Peptidase_S9_cat"/>
</dbReference>
<dbReference type="EMBL" id="JANIDV010000002">
    <property type="protein sequence ID" value="MCX5616169.1"/>
    <property type="molecule type" value="Genomic_DNA"/>
</dbReference>
<dbReference type="SUPFAM" id="SSF53474">
    <property type="entry name" value="alpha/beta-Hydrolases"/>
    <property type="match status" value="1"/>
</dbReference>
<keyword evidence="1 3" id="KW-0378">Hydrolase</keyword>
<reference evidence="3" key="1">
    <citation type="submission" date="2022-07" db="EMBL/GenBank/DDBJ databases">
        <title>Bombella genomes.</title>
        <authorList>
            <person name="Harer L."/>
            <person name="Styblova S."/>
            <person name="Ehrmann M."/>
        </authorList>
    </citation>
    <scope>NUCLEOTIDE SEQUENCE</scope>
    <source>
        <strain evidence="3">TMW 2.2559</strain>
    </source>
</reference>
<name>A0ABT3WEG2_9PROT</name>
<evidence type="ECO:0000313" key="3">
    <source>
        <dbReference type="EMBL" id="MCX5616169.1"/>
    </source>
</evidence>
<feature type="domain" description="Peptidase S9 prolyl oligopeptidase catalytic" evidence="2">
    <location>
        <begin position="172"/>
        <end position="301"/>
    </location>
</feature>
<evidence type="ECO:0000259" key="2">
    <source>
        <dbReference type="Pfam" id="PF00326"/>
    </source>
</evidence>
<dbReference type="InterPro" id="IPR050300">
    <property type="entry name" value="GDXG_lipolytic_enzyme"/>
</dbReference>
<gene>
    <name evidence="3" type="ORF">NQF87_04160</name>
</gene>
<accession>A0ABT3WEG2</accession>
<dbReference type="Gene3D" id="3.40.50.1820">
    <property type="entry name" value="alpha/beta hydrolase"/>
    <property type="match status" value="1"/>
</dbReference>
<dbReference type="RefSeq" id="WP_266127167.1">
    <property type="nucleotide sequence ID" value="NZ_JANIDV010000002.1"/>
</dbReference>
<comment type="caution">
    <text evidence="3">The sequence shown here is derived from an EMBL/GenBank/DDBJ whole genome shotgun (WGS) entry which is preliminary data.</text>
</comment>
<dbReference type="PANTHER" id="PTHR48081:SF6">
    <property type="entry name" value="PEPTIDASE S9 PROLYL OLIGOPEPTIDASE CATALYTIC DOMAIN-CONTAINING PROTEIN"/>
    <property type="match status" value="1"/>
</dbReference>
<dbReference type="Proteomes" id="UP001165633">
    <property type="component" value="Unassembled WGS sequence"/>
</dbReference>